<dbReference type="Pfam" id="PF13356">
    <property type="entry name" value="Arm-DNA-bind_3"/>
    <property type="match status" value="1"/>
</dbReference>
<dbReference type="InterPro" id="IPR011010">
    <property type="entry name" value="DNA_brk_join_enz"/>
</dbReference>
<dbReference type="PANTHER" id="PTHR30629">
    <property type="entry name" value="PROPHAGE INTEGRASE"/>
    <property type="match status" value="1"/>
</dbReference>
<accession>A0A246JR79</accession>
<protein>
    <submittedName>
        <fullName evidence="6">Integrase</fullName>
    </submittedName>
</protein>
<dbReference type="Pfam" id="PF22022">
    <property type="entry name" value="Phage_int_M"/>
    <property type="match status" value="1"/>
</dbReference>
<keyword evidence="7" id="KW-1185">Reference proteome</keyword>
<dbReference type="InterPro" id="IPR038488">
    <property type="entry name" value="Integrase_DNA-bd_sf"/>
</dbReference>
<keyword evidence="3" id="KW-0238">DNA-binding</keyword>
<dbReference type="Gene3D" id="1.10.150.130">
    <property type="match status" value="1"/>
</dbReference>
<dbReference type="Gene3D" id="1.10.443.10">
    <property type="entry name" value="Intergrase catalytic core"/>
    <property type="match status" value="1"/>
</dbReference>
<sequence>MGSLTQAHIRAALAKPGKHHDGDGLLLFVRETGQASWVARVQHDGKRREFGLGSLRAVTLGAAREKAALVKAALVAGRDPHLALQPPKELTRTFRDAALGFLEAKAADAKISDAKRRQQLSQLKTYAFPALGKLQVQSIDADAIAACLRPIWTRKPETGRKVRSLIIRTLRFARPDGALFIGTLGPAIADRLPAQPKRGNFEAMPYGDLPAFMARLADKGGMGALALRVLILTAARSGEIRGATWSEIDLDTAVWTVPAERMKARRAHRVPLSLPAVALFREAASIRRAGTDLIFPAISGKTLSDMTLTKALRDMHAPCTVHGFRSTFRDWAAEQTSLPGEIAEAALAHTVPNAVEAAYRRTDFFDKRRELMDGWAGFAAGAGDGNVVPIAAGTRK</sequence>
<dbReference type="InterPro" id="IPR013762">
    <property type="entry name" value="Integrase-like_cat_sf"/>
</dbReference>
<reference evidence="6 7" key="1">
    <citation type="journal article" date="2002" name="Int. J. Syst. Evol. Microbiol.">
        <title>Sphingopyxis witflariensis sp. nov., isolated from activated sludge.</title>
        <authorList>
            <person name="Kampfer P."/>
            <person name="Witzenberger R."/>
            <person name="Denner E.B."/>
            <person name="Busse H.J."/>
            <person name="Neef A."/>
        </authorList>
    </citation>
    <scope>NUCLEOTIDE SEQUENCE [LARGE SCALE GENOMIC DNA]</scope>
    <source>
        <strain evidence="6 7">DSM 14551</strain>
    </source>
</reference>
<evidence type="ECO:0000256" key="4">
    <source>
        <dbReference type="ARBA" id="ARBA00023172"/>
    </source>
</evidence>
<dbReference type="InterPro" id="IPR050808">
    <property type="entry name" value="Phage_Integrase"/>
</dbReference>
<dbReference type="AlphaFoldDB" id="A0A246JR79"/>
<comment type="caution">
    <text evidence="6">The sequence shown here is derived from an EMBL/GenBank/DDBJ whole genome shotgun (WGS) entry which is preliminary data.</text>
</comment>
<dbReference type="CDD" id="cd00801">
    <property type="entry name" value="INT_P4_C"/>
    <property type="match status" value="1"/>
</dbReference>
<proteinExistence type="inferred from homology"/>
<organism evidence="6 7">
    <name type="scientific">Sphingopyxis witflariensis</name>
    <dbReference type="NCBI Taxonomy" id="173675"/>
    <lineage>
        <taxon>Bacteria</taxon>
        <taxon>Pseudomonadati</taxon>
        <taxon>Pseudomonadota</taxon>
        <taxon>Alphaproteobacteria</taxon>
        <taxon>Sphingomonadales</taxon>
        <taxon>Sphingomonadaceae</taxon>
        <taxon>Sphingopyxis</taxon>
    </lineage>
</organism>
<dbReference type="Gene3D" id="3.30.160.390">
    <property type="entry name" value="Integrase, DNA-binding domain"/>
    <property type="match status" value="1"/>
</dbReference>
<dbReference type="GO" id="GO:0003677">
    <property type="term" value="F:DNA binding"/>
    <property type="evidence" value="ECO:0007669"/>
    <property type="project" value="UniProtKB-KW"/>
</dbReference>
<evidence type="ECO:0000259" key="5">
    <source>
        <dbReference type="PROSITE" id="PS51898"/>
    </source>
</evidence>
<dbReference type="OrthoDB" id="7388552at2"/>
<dbReference type="SUPFAM" id="SSF56349">
    <property type="entry name" value="DNA breaking-rejoining enzymes"/>
    <property type="match status" value="1"/>
</dbReference>
<evidence type="ECO:0000256" key="2">
    <source>
        <dbReference type="ARBA" id="ARBA00022908"/>
    </source>
</evidence>
<dbReference type="InterPro" id="IPR002104">
    <property type="entry name" value="Integrase_catalytic"/>
</dbReference>
<dbReference type="EMBL" id="NISJ01000007">
    <property type="protein sequence ID" value="OWQ95356.1"/>
    <property type="molecule type" value="Genomic_DNA"/>
</dbReference>
<gene>
    <name evidence="6" type="ORF">CDQ91_13815</name>
</gene>
<dbReference type="Pfam" id="PF00589">
    <property type="entry name" value="Phage_integrase"/>
    <property type="match status" value="1"/>
</dbReference>
<evidence type="ECO:0000256" key="3">
    <source>
        <dbReference type="ARBA" id="ARBA00023125"/>
    </source>
</evidence>
<dbReference type="RefSeq" id="WP_088473316.1">
    <property type="nucleotide sequence ID" value="NZ_NISJ01000007.1"/>
</dbReference>
<evidence type="ECO:0000313" key="7">
    <source>
        <dbReference type="Proteomes" id="UP000197097"/>
    </source>
</evidence>
<dbReference type="PANTHER" id="PTHR30629:SF2">
    <property type="entry name" value="PROPHAGE INTEGRASE INTS-RELATED"/>
    <property type="match status" value="1"/>
</dbReference>
<dbReference type="InterPro" id="IPR025166">
    <property type="entry name" value="Integrase_DNA_bind_dom"/>
</dbReference>
<dbReference type="PROSITE" id="PS51898">
    <property type="entry name" value="TYR_RECOMBINASE"/>
    <property type="match status" value="1"/>
</dbReference>
<keyword evidence="4" id="KW-0233">DNA recombination</keyword>
<comment type="similarity">
    <text evidence="1">Belongs to the 'phage' integrase family.</text>
</comment>
<feature type="domain" description="Tyr recombinase" evidence="5">
    <location>
        <begin position="194"/>
        <end position="373"/>
    </location>
</feature>
<dbReference type="GO" id="GO:0015074">
    <property type="term" value="P:DNA integration"/>
    <property type="evidence" value="ECO:0007669"/>
    <property type="project" value="UniProtKB-KW"/>
</dbReference>
<dbReference type="InterPro" id="IPR053876">
    <property type="entry name" value="Phage_int_M"/>
</dbReference>
<evidence type="ECO:0000256" key="1">
    <source>
        <dbReference type="ARBA" id="ARBA00008857"/>
    </source>
</evidence>
<dbReference type="Proteomes" id="UP000197097">
    <property type="component" value="Unassembled WGS sequence"/>
</dbReference>
<name>A0A246JR79_9SPHN</name>
<evidence type="ECO:0000313" key="6">
    <source>
        <dbReference type="EMBL" id="OWQ95356.1"/>
    </source>
</evidence>
<keyword evidence="2" id="KW-0229">DNA integration</keyword>
<dbReference type="InterPro" id="IPR010998">
    <property type="entry name" value="Integrase_recombinase_N"/>
</dbReference>
<dbReference type="GO" id="GO:0006310">
    <property type="term" value="P:DNA recombination"/>
    <property type="evidence" value="ECO:0007669"/>
    <property type="project" value="UniProtKB-KW"/>
</dbReference>